<feature type="compositionally biased region" description="Polar residues" evidence="1">
    <location>
        <begin position="1483"/>
        <end position="1493"/>
    </location>
</feature>
<dbReference type="RefSeq" id="XP_033388158.1">
    <property type="nucleotide sequence ID" value="XM_033531727.1"/>
</dbReference>
<feature type="region of interest" description="Disordered" evidence="1">
    <location>
        <begin position="1"/>
        <end position="276"/>
    </location>
</feature>
<evidence type="ECO:0000313" key="3">
    <source>
        <dbReference type="Proteomes" id="UP000799778"/>
    </source>
</evidence>
<organism evidence="2 3">
    <name type="scientific">Aaosphaeria arxii CBS 175.79</name>
    <dbReference type="NCBI Taxonomy" id="1450172"/>
    <lineage>
        <taxon>Eukaryota</taxon>
        <taxon>Fungi</taxon>
        <taxon>Dikarya</taxon>
        <taxon>Ascomycota</taxon>
        <taxon>Pezizomycotina</taxon>
        <taxon>Dothideomycetes</taxon>
        <taxon>Pleosporomycetidae</taxon>
        <taxon>Pleosporales</taxon>
        <taxon>Pleosporales incertae sedis</taxon>
        <taxon>Aaosphaeria</taxon>
    </lineage>
</organism>
<evidence type="ECO:0000313" key="2">
    <source>
        <dbReference type="EMBL" id="KAF2019819.1"/>
    </source>
</evidence>
<feature type="compositionally biased region" description="Polar residues" evidence="1">
    <location>
        <begin position="475"/>
        <end position="485"/>
    </location>
</feature>
<feature type="compositionally biased region" description="Low complexity" evidence="1">
    <location>
        <begin position="38"/>
        <end position="48"/>
    </location>
</feature>
<feature type="compositionally biased region" description="Basic and acidic residues" evidence="1">
    <location>
        <begin position="414"/>
        <end position="424"/>
    </location>
</feature>
<name>A0A6A5Y3G0_9PLEO</name>
<feature type="compositionally biased region" description="Acidic residues" evidence="1">
    <location>
        <begin position="900"/>
        <end position="915"/>
    </location>
</feature>
<reference evidence="2" key="1">
    <citation type="journal article" date="2020" name="Stud. Mycol.">
        <title>101 Dothideomycetes genomes: a test case for predicting lifestyles and emergence of pathogens.</title>
        <authorList>
            <person name="Haridas S."/>
            <person name="Albert R."/>
            <person name="Binder M."/>
            <person name="Bloem J."/>
            <person name="Labutti K."/>
            <person name="Salamov A."/>
            <person name="Andreopoulos B."/>
            <person name="Baker S."/>
            <person name="Barry K."/>
            <person name="Bills G."/>
            <person name="Bluhm B."/>
            <person name="Cannon C."/>
            <person name="Castanera R."/>
            <person name="Culley D."/>
            <person name="Daum C."/>
            <person name="Ezra D."/>
            <person name="Gonzalez J."/>
            <person name="Henrissat B."/>
            <person name="Kuo A."/>
            <person name="Liang C."/>
            <person name="Lipzen A."/>
            <person name="Lutzoni F."/>
            <person name="Magnuson J."/>
            <person name="Mondo S."/>
            <person name="Nolan M."/>
            <person name="Ohm R."/>
            <person name="Pangilinan J."/>
            <person name="Park H.-J."/>
            <person name="Ramirez L."/>
            <person name="Alfaro M."/>
            <person name="Sun H."/>
            <person name="Tritt A."/>
            <person name="Yoshinaga Y."/>
            <person name="Zwiers L.-H."/>
            <person name="Turgeon B."/>
            <person name="Goodwin S."/>
            <person name="Spatafora J."/>
            <person name="Crous P."/>
            <person name="Grigoriev I."/>
        </authorList>
    </citation>
    <scope>NUCLEOTIDE SEQUENCE</scope>
    <source>
        <strain evidence="2">CBS 175.79</strain>
    </source>
</reference>
<dbReference type="Proteomes" id="UP000799778">
    <property type="component" value="Unassembled WGS sequence"/>
</dbReference>
<feature type="compositionally biased region" description="Acidic residues" evidence="1">
    <location>
        <begin position="849"/>
        <end position="859"/>
    </location>
</feature>
<feature type="compositionally biased region" description="Low complexity" evidence="1">
    <location>
        <begin position="674"/>
        <end position="687"/>
    </location>
</feature>
<feature type="compositionally biased region" description="Pro residues" evidence="1">
    <location>
        <begin position="203"/>
        <end position="212"/>
    </location>
</feature>
<feature type="region of interest" description="Disordered" evidence="1">
    <location>
        <begin position="964"/>
        <end position="1551"/>
    </location>
</feature>
<feature type="compositionally biased region" description="Polar residues" evidence="1">
    <location>
        <begin position="567"/>
        <end position="585"/>
    </location>
</feature>
<feature type="compositionally biased region" description="Polar residues" evidence="1">
    <location>
        <begin position="730"/>
        <end position="739"/>
    </location>
</feature>
<feature type="compositionally biased region" description="Basic residues" evidence="1">
    <location>
        <begin position="1261"/>
        <end position="1271"/>
    </location>
</feature>
<feature type="compositionally biased region" description="Basic and acidic residues" evidence="1">
    <location>
        <begin position="457"/>
        <end position="466"/>
    </location>
</feature>
<feature type="compositionally biased region" description="Acidic residues" evidence="1">
    <location>
        <begin position="1332"/>
        <end position="1347"/>
    </location>
</feature>
<feature type="region of interest" description="Disordered" evidence="1">
    <location>
        <begin position="291"/>
        <end position="318"/>
    </location>
</feature>
<feature type="compositionally biased region" description="Basic and acidic residues" evidence="1">
    <location>
        <begin position="661"/>
        <end position="673"/>
    </location>
</feature>
<dbReference type="EMBL" id="ML978067">
    <property type="protein sequence ID" value="KAF2019819.1"/>
    <property type="molecule type" value="Genomic_DNA"/>
</dbReference>
<feature type="compositionally biased region" description="Basic residues" evidence="1">
    <location>
        <begin position="1393"/>
        <end position="1407"/>
    </location>
</feature>
<feature type="compositionally biased region" description="Polar residues" evidence="1">
    <location>
        <begin position="297"/>
        <end position="306"/>
    </location>
</feature>
<feature type="region of interest" description="Disordered" evidence="1">
    <location>
        <begin position="341"/>
        <end position="915"/>
    </location>
</feature>
<accession>A0A6A5Y3G0</accession>
<feature type="compositionally biased region" description="Polar residues" evidence="1">
    <location>
        <begin position="169"/>
        <end position="183"/>
    </location>
</feature>
<feature type="compositionally biased region" description="Basic and acidic residues" evidence="1">
    <location>
        <begin position="968"/>
        <end position="981"/>
    </location>
</feature>
<feature type="compositionally biased region" description="Low complexity" evidence="1">
    <location>
        <begin position="71"/>
        <end position="81"/>
    </location>
</feature>
<sequence>MFKRHRAAAHPLPQQPPNASASLAASKAFMKNRESNGALSSAAAAAALRTHTTSPTPVGDTITKRMVRKASTSSQGSGSQQHPGLRRHSSSGSMTERSFRAPSPSRTASSIDRHHDAPPVPAVPKHVPTVSTAHRRASSLEPTNRGGSPVARGGGRGVSLDRGVAGSPLRTQAHSSSYGTGLTQVPEDDADGNSRSVNFSRPISPPPAPSSPRPASANRGGHGGWHAGPIVNPNATFRGSNKSRTQNSEGSGDYTTYSTQQSIQNATNRPVSTNRNDLAHGVEGARLATGSMRARPSGTSVQSQIVSHAPPQPVDPKSPYAVYDPSSRTFIHKQAAMQRFRALSEEDVSSPPEYMVHSTPPSQPRQAPHPRVSIPAPTPQPPQYQAAATPSPPATHHSETRTTQEQPHAPGPRYQEESIDRREPVPNLSPLGGANMLARQRSEDFAGSDIRPSVDTNAKHIQDKAEPTTIEESPVSPNFAPNQDSAYPRISTPTLPPTTDDVAPKGRGSNRSDRTQSLSPPRNAHFAAINVELSDGVRHHPPPRSVSPAKSALKPSPSVSRRNSSPIANNGRVSSIGPSSEASDTTSDDGTRRKKKNVRVSFDEEAVVAGTSAYAEAETPSSPTGLGHSKWSPQNQEQDPEDFMTPRPVLPSFGSIRNRHRRDEEVDTPEKVTETVSSSMSTSVASMKDSHHASSDHAIGGILVQDFAAKRDPNEPLPPEVTTVEGTGYGSESDSSSGTGYDEIVAQPVQNSQSSKPEARSVPALEPKTLTTPAQDRNVPIQVPAIAVQPASPSPKVEKPEPLFDLSTPTKPISSDSTNGSSEIPSNTVAESHASTESKVHRPVLPGAWDEDEESEAEHEPEQAPETKSSAKPQITIQEPPKPIGIYGGSGIRHHQLSTLEEDDSSDDDSSIYSDAYEDLEEDGGFASIDAVVESPIVGPTSGLMSSKYADHGLRNTQVAEATSEVAVTKHEKAKSSEKPTNDWLEEQQRINEPASLSKRPQTPAERKPEVAAVAISSEPTIVTKSPPPPSQQPRKSAMKKKTAAPPSPTSAQPKQIRQTMRGTSGAMGSHQTVSSGGHMRMSMRGSEPSSPRASTGLAASRYSNAPPARGALQKRNMPATGPVLSGRPQSAAANAASRPKTAPAPTYDDDSDASASSFQRQRPRPRGGDSSRYTMRASMRGNAASSSYESHRPRSLSPVGKPSSPPPTMRRSMRPSSPTPEVKSSRFSIRSLSPAGRFRPGRTVSDDAPPVPRQPSPPKKSNKVFGKKQKPPAAPVSKPSYKSRFVDSSDEDEEYDRPRRFQSRFVDSDEEDYQLPPDLAPVRGIPKRAGEDDDSTDLEEELDDELSPAKVPPTDEKQKQVTNGHTNGHVAFTANALHKSQHAPTDGGVDKKKAKRGFFGLGKKKQQAQPPVTEPTVEHERSDATDIPYPPEQRNRTLSPIGEDEDKAFEANPAPRSPKLQRRSQPNRTVSDSWPLPGPPSATETARPQSSDGMPGRRISMRPTLSKRHSSQTADTKPTMDRELSKDTIVGRTGKKKKFQGLRRVFGLND</sequence>
<protein>
    <submittedName>
        <fullName evidence="2">Uncharacterized protein</fullName>
    </submittedName>
</protein>
<proteinExistence type="predicted"/>
<feature type="compositionally biased region" description="Polar residues" evidence="1">
    <location>
        <begin position="1464"/>
        <end position="1473"/>
    </location>
</feature>
<feature type="compositionally biased region" description="Polar residues" evidence="1">
    <location>
        <begin position="233"/>
        <end position="276"/>
    </location>
</feature>
<gene>
    <name evidence="2" type="ORF">BU24DRAFT_459448</name>
</gene>
<feature type="compositionally biased region" description="Pro residues" evidence="1">
    <location>
        <begin position="1250"/>
        <end position="1259"/>
    </location>
</feature>
<dbReference type="OrthoDB" id="5423926at2759"/>
<feature type="compositionally biased region" description="Low complexity" evidence="1">
    <location>
        <begin position="546"/>
        <end position="566"/>
    </location>
</feature>
<evidence type="ECO:0000256" key="1">
    <source>
        <dbReference type="SAM" id="MobiDB-lite"/>
    </source>
</evidence>
<feature type="compositionally biased region" description="Polar residues" evidence="1">
    <location>
        <begin position="807"/>
        <end position="833"/>
    </location>
</feature>
<dbReference type="GeneID" id="54289124"/>
<feature type="compositionally biased region" description="Polar residues" evidence="1">
    <location>
        <begin position="867"/>
        <end position="877"/>
    </location>
</feature>
<keyword evidence="3" id="KW-1185">Reference proteome</keyword>